<dbReference type="AlphaFoldDB" id="F8IIR6"/>
<dbReference type="InterPro" id="IPR023393">
    <property type="entry name" value="START-like_dom_sf"/>
</dbReference>
<accession>F8IIR6</accession>
<gene>
    <name evidence="1" type="ordered locus">TC41_2697</name>
</gene>
<dbReference type="EMBL" id="CP002902">
    <property type="protein sequence ID" value="AEJ44591.1"/>
    <property type="molecule type" value="Genomic_DNA"/>
</dbReference>
<reference evidence="1 2" key="1">
    <citation type="journal article" date="2011" name="J. Bacteriol.">
        <title>Complete Genome Sequence of Alicyclobacillus acidocaldarius Strain Tc-4-1.</title>
        <authorList>
            <person name="Chen Y."/>
            <person name="He Y."/>
            <person name="Zhang B."/>
            <person name="Yang J."/>
            <person name="Li W."/>
            <person name="Dong Z."/>
            <person name="Hu S."/>
        </authorList>
    </citation>
    <scope>NUCLEOTIDE SEQUENCE [LARGE SCALE GENOMIC DNA]</scope>
    <source>
        <strain evidence="1 2">Tc-4-1</strain>
    </source>
</reference>
<evidence type="ECO:0000313" key="1">
    <source>
        <dbReference type="EMBL" id="AEJ44591.1"/>
    </source>
</evidence>
<dbReference type="PATRIC" id="fig|1048834.4.peg.2556"/>
<dbReference type="SUPFAM" id="SSF55961">
    <property type="entry name" value="Bet v1-like"/>
    <property type="match status" value="1"/>
</dbReference>
<name>F8IIR6_ALIAT</name>
<dbReference type="STRING" id="1048834.TC41_2697"/>
<sequence length="52" mass="5441">MAQLPDIVVDVVIDASAEKIWPYVATADGLGAWFMGSTPSFARSWRAAGGAS</sequence>
<dbReference type="KEGG" id="aad:TC41_2697"/>
<dbReference type="HOGENOM" id="CLU_3076012_0_0_9"/>
<reference evidence="2" key="2">
    <citation type="submission" date="2011-06" db="EMBL/GenBank/DDBJ databases">
        <title>The complete genome sequence of Alicyclobacillus acidocaldarius sp. Tc-4-1.</title>
        <authorList>
            <person name="Chen Y."/>
            <person name="He Y."/>
            <person name="Dong Z."/>
            <person name="Hu S."/>
        </authorList>
    </citation>
    <scope>NUCLEOTIDE SEQUENCE [LARGE SCALE GENOMIC DNA]</scope>
    <source>
        <strain evidence="2">Tc-4-1</strain>
    </source>
</reference>
<dbReference type="Proteomes" id="UP000000292">
    <property type="component" value="Chromosome"/>
</dbReference>
<dbReference type="OrthoDB" id="2355173at2"/>
<protein>
    <submittedName>
        <fullName evidence="1">Activator of Hsp90 ATPase 1 family protein</fullName>
    </submittedName>
</protein>
<dbReference type="RefSeq" id="WP_014465420.1">
    <property type="nucleotide sequence ID" value="NC_017167.1"/>
</dbReference>
<organism evidence="1 2">
    <name type="scientific">Alicyclobacillus acidocaldarius (strain Tc-4-1)</name>
    <name type="common">Bacillus acidocaldarius</name>
    <dbReference type="NCBI Taxonomy" id="1048834"/>
    <lineage>
        <taxon>Bacteria</taxon>
        <taxon>Bacillati</taxon>
        <taxon>Bacillota</taxon>
        <taxon>Bacilli</taxon>
        <taxon>Bacillales</taxon>
        <taxon>Alicyclobacillaceae</taxon>
        <taxon>Alicyclobacillus</taxon>
    </lineage>
</organism>
<dbReference type="Gene3D" id="3.30.530.20">
    <property type="match status" value="1"/>
</dbReference>
<evidence type="ECO:0000313" key="2">
    <source>
        <dbReference type="Proteomes" id="UP000000292"/>
    </source>
</evidence>
<proteinExistence type="predicted"/>